<accession>A0A0D0B0C1</accession>
<dbReference type="InParanoid" id="A0A0D0B0C1"/>
<gene>
    <name evidence="2" type="ORF">CY34DRAFT_807652</name>
</gene>
<dbReference type="HOGENOM" id="CLU_3070241_0_0_1"/>
<evidence type="ECO:0000256" key="1">
    <source>
        <dbReference type="SAM" id="MobiDB-lite"/>
    </source>
</evidence>
<organism evidence="2 3">
    <name type="scientific">Suillus luteus UH-Slu-Lm8-n1</name>
    <dbReference type="NCBI Taxonomy" id="930992"/>
    <lineage>
        <taxon>Eukaryota</taxon>
        <taxon>Fungi</taxon>
        <taxon>Dikarya</taxon>
        <taxon>Basidiomycota</taxon>
        <taxon>Agaricomycotina</taxon>
        <taxon>Agaricomycetes</taxon>
        <taxon>Agaricomycetidae</taxon>
        <taxon>Boletales</taxon>
        <taxon>Suillineae</taxon>
        <taxon>Suillaceae</taxon>
        <taxon>Suillus</taxon>
    </lineage>
</organism>
<reference evidence="3" key="2">
    <citation type="submission" date="2015-01" db="EMBL/GenBank/DDBJ databases">
        <title>Evolutionary Origins and Diversification of the Mycorrhizal Mutualists.</title>
        <authorList>
            <consortium name="DOE Joint Genome Institute"/>
            <consortium name="Mycorrhizal Genomics Consortium"/>
            <person name="Kohler A."/>
            <person name="Kuo A."/>
            <person name="Nagy L.G."/>
            <person name="Floudas D."/>
            <person name="Copeland A."/>
            <person name="Barry K.W."/>
            <person name="Cichocki N."/>
            <person name="Veneault-Fourrey C."/>
            <person name="LaButti K."/>
            <person name="Lindquist E.A."/>
            <person name="Lipzen A."/>
            <person name="Lundell T."/>
            <person name="Morin E."/>
            <person name="Murat C."/>
            <person name="Riley R."/>
            <person name="Ohm R."/>
            <person name="Sun H."/>
            <person name="Tunlid A."/>
            <person name="Henrissat B."/>
            <person name="Grigoriev I.V."/>
            <person name="Hibbett D.S."/>
            <person name="Martin F."/>
        </authorList>
    </citation>
    <scope>NUCLEOTIDE SEQUENCE [LARGE SCALE GENOMIC DNA]</scope>
    <source>
        <strain evidence="3">UH-Slu-Lm8-n1</strain>
    </source>
</reference>
<evidence type="ECO:0000313" key="2">
    <source>
        <dbReference type="EMBL" id="KIK39987.1"/>
    </source>
</evidence>
<protein>
    <submittedName>
        <fullName evidence="2">Uncharacterized protein</fullName>
    </submittedName>
</protein>
<sequence>MQYPNTYSQSPQQLVHPQSSSSSNPYPQQQQQYPLDSSLSNGIIGIHPFHPPF</sequence>
<reference evidence="2 3" key="1">
    <citation type="submission" date="2014-04" db="EMBL/GenBank/DDBJ databases">
        <authorList>
            <consortium name="DOE Joint Genome Institute"/>
            <person name="Kuo A."/>
            <person name="Ruytinx J."/>
            <person name="Rineau F."/>
            <person name="Colpaert J."/>
            <person name="Kohler A."/>
            <person name="Nagy L.G."/>
            <person name="Floudas D."/>
            <person name="Copeland A."/>
            <person name="Barry K.W."/>
            <person name="Cichocki N."/>
            <person name="Veneault-Fourrey C."/>
            <person name="LaButti K."/>
            <person name="Lindquist E.A."/>
            <person name="Lipzen A."/>
            <person name="Lundell T."/>
            <person name="Morin E."/>
            <person name="Murat C."/>
            <person name="Sun H."/>
            <person name="Tunlid A."/>
            <person name="Henrissat B."/>
            <person name="Grigoriev I.V."/>
            <person name="Hibbett D.S."/>
            <person name="Martin F."/>
            <person name="Nordberg H.P."/>
            <person name="Cantor M.N."/>
            <person name="Hua S.X."/>
        </authorList>
    </citation>
    <scope>NUCLEOTIDE SEQUENCE [LARGE SCALE GENOMIC DNA]</scope>
    <source>
        <strain evidence="2 3">UH-Slu-Lm8-n1</strain>
    </source>
</reference>
<feature type="compositionally biased region" description="Low complexity" evidence="1">
    <location>
        <begin position="8"/>
        <end position="40"/>
    </location>
</feature>
<dbReference type="EMBL" id="KN835320">
    <property type="protein sequence ID" value="KIK39987.1"/>
    <property type="molecule type" value="Genomic_DNA"/>
</dbReference>
<keyword evidence="3" id="KW-1185">Reference proteome</keyword>
<dbReference type="AlphaFoldDB" id="A0A0D0B0C1"/>
<dbReference type="Proteomes" id="UP000054485">
    <property type="component" value="Unassembled WGS sequence"/>
</dbReference>
<evidence type="ECO:0000313" key="3">
    <source>
        <dbReference type="Proteomes" id="UP000054485"/>
    </source>
</evidence>
<feature type="region of interest" description="Disordered" evidence="1">
    <location>
        <begin position="1"/>
        <end position="53"/>
    </location>
</feature>
<proteinExistence type="predicted"/>
<name>A0A0D0B0C1_9AGAM</name>